<dbReference type="Gene3D" id="1.10.8.60">
    <property type="match status" value="1"/>
</dbReference>
<dbReference type="InterPro" id="IPR035965">
    <property type="entry name" value="PAS-like_dom_sf"/>
</dbReference>
<feature type="domain" description="Response regulatory" evidence="6">
    <location>
        <begin position="5"/>
        <end position="119"/>
    </location>
</feature>
<feature type="domain" description="PAS" evidence="7">
    <location>
        <begin position="134"/>
        <end position="183"/>
    </location>
</feature>
<evidence type="ECO:0000256" key="4">
    <source>
        <dbReference type="ARBA" id="ARBA00023163"/>
    </source>
</evidence>
<name>A0A485LZ65_9ZZZZ</name>
<dbReference type="PRINTS" id="PR01590">
    <property type="entry name" value="HTHFIS"/>
</dbReference>
<dbReference type="AlphaFoldDB" id="A0A485LZ65"/>
<keyword evidence="1" id="KW-0547">Nucleotide-binding</keyword>
<dbReference type="InterPro" id="IPR027417">
    <property type="entry name" value="P-loop_NTPase"/>
</dbReference>
<dbReference type="GO" id="GO:0043565">
    <property type="term" value="F:sequence-specific DNA binding"/>
    <property type="evidence" value="ECO:0007669"/>
    <property type="project" value="InterPro"/>
</dbReference>
<dbReference type="GO" id="GO:0006355">
    <property type="term" value="P:regulation of DNA-templated transcription"/>
    <property type="evidence" value="ECO:0007669"/>
    <property type="project" value="InterPro"/>
</dbReference>
<evidence type="ECO:0000259" key="5">
    <source>
        <dbReference type="PROSITE" id="PS50045"/>
    </source>
</evidence>
<dbReference type="CDD" id="cd00130">
    <property type="entry name" value="PAS"/>
    <property type="match status" value="1"/>
</dbReference>
<dbReference type="Gene3D" id="3.40.50.2300">
    <property type="match status" value="1"/>
</dbReference>
<dbReference type="Pfam" id="PF00158">
    <property type="entry name" value="Sigma54_activat"/>
    <property type="match status" value="1"/>
</dbReference>
<dbReference type="Gene3D" id="1.10.10.60">
    <property type="entry name" value="Homeodomain-like"/>
    <property type="match status" value="1"/>
</dbReference>
<evidence type="ECO:0000256" key="1">
    <source>
        <dbReference type="ARBA" id="ARBA00022741"/>
    </source>
</evidence>
<dbReference type="Pfam" id="PF02954">
    <property type="entry name" value="HTH_8"/>
    <property type="match status" value="1"/>
</dbReference>
<dbReference type="SMART" id="SM00448">
    <property type="entry name" value="REC"/>
    <property type="match status" value="1"/>
</dbReference>
<evidence type="ECO:0000259" key="7">
    <source>
        <dbReference type="PROSITE" id="PS50112"/>
    </source>
</evidence>
<keyword evidence="4" id="KW-0804">Transcription</keyword>
<evidence type="ECO:0000256" key="3">
    <source>
        <dbReference type="ARBA" id="ARBA00023015"/>
    </source>
</evidence>
<dbReference type="GO" id="GO:0005524">
    <property type="term" value="F:ATP binding"/>
    <property type="evidence" value="ECO:0007669"/>
    <property type="project" value="UniProtKB-KW"/>
</dbReference>
<evidence type="ECO:0000259" key="6">
    <source>
        <dbReference type="PROSITE" id="PS50110"/>
    </source>
</evidence>
<dbReference type="InterPro" id="IPR058031">
    <property type="entry name" value="AAA_lid_NorR"/>
</dbReference>
<dbReference type="InterPro" id="IPR003593">
    <property type="entry name" value="AAA+_ATPase"/>
</dbReference>
<dbReference type="PROSITE" id="PS50113">
    <property type="entry name" value="PAC"/>
    <property type="match status" value="1"/>
</dbReference>
<organism evidence="9">
    <name type="scientific">anaerobic digester metagenome</name>
    <dbReference type="NCBI Taxonomy" id="1263854"/>
    <lineage>
        <taxon>unclassified sequences</taxon>
        <taxon>metagenomes</taxon>
        <taxon>ecological metagenomes</taxon>
    </lineage>
</organism>
<dbReference type="Pfam" id="PF00072">
    <property type="entry name" value="Response_reg"/>
    <property type="match status" value="1"/>
</dbReference>
<dbReference type="GO" id="GO:0000160">
    <property type="term" value="P:phosphorelay signal transduction system"/>
    <property type="evidence" value="ECO:0007669"/>
    <property type="project" value="InterPro"/>
</dbReference>
<reference evidence="9" key="1">
    <citation type="submission" date="2019-03" db="EMBL/GenBank/DDBJ databases">
        <authorList>
            <person name="Hao L."/>
        </authorList>
    </citation>
    <scope>NUCLEOTIDE SEQUENCE</scope>
</reference>
<feature type="domain" description="Sigma-54 factor interaction" evidence="5">
    <location>
        <begin position="270"/>
        <end position="499"/>
    </location>
</feature>
<dbReference type="InterPro" id="IPR013767">
    <property type="entry name" value="PAS_fold"/>
</dbReference>
<evidence type="ECO:0000256" key="2">
    <source>
        <dbReference type="ARBA" id="ARBA00022840"/>
    </source>
</evidence>
<dbReference type="EMBL" id="CAADRM010000086">
    <property type="protein sequence ID" value="VFU14050.1"/>
    <property type="molecule type" value="Genomic_DNA"/>
</dbReference>
<dbReference type="SUPFAM" id="SSF55785">
    <property type="entry name" value="PYP-like sensor domain (PAS domain)"/>
    <property type="match status" value="1"/>
</dbReference>
<evidence type="ECO:0000259" key="8">
    <source>
        <dbReference type="PROSITE" id="PS50113"/>
    </source>
</evidence>
<dbReference type="InterPro" id="IPR025944">
    <property type="entry name" value="Sigma_54_int_dom_CS"/>
</dbReference>
<dbReference type="PROSITE" id="PS50045">
    <property type="entry name" value="SIGMA54_INTERACT_4"/>
    <property type="match status" value="1"/>
</dbReference>
<evidence type="ECO:0000313" key="9">
    <source>
        <dbReference type="EMBL" id="VFU14050.1"/>
    </source>
</evidence>
<dbReference type="SUPFAM" id="SSF52540">
    <property type="entry name" value="P-loop containing nucleoside triphosphate hydrolases"/>
    <property type="match status" value="1"/>
</dbReference>
<dbReference type="SUPFAM" id="SSF52172">
    <property type="entry name" value="CheY-like"/>
    <property type="match status" value="1"/>
</dbReference>
<dbReference type="InterPro" id="IPR009057">
    <property type="entry name" value="Homeodomain-like_sf"/>
</dbReference>
<keyword evidence="2" id="KW-0067">ATP-binding</keyword>
<accession>A0A485LZ65</accession>
<keyword evidence="3" id="KW-0805">Transcription regulation</keyword>
<dbReference type="PANTHER" id="PTHR32071:SF113">
    <property type="entry name" value="ALGINATE BIOSYNTHESIS TRANSCRIPTIONAL REGULATORY PROTEIN ALGB"/>
    <property type="match status" value="1"/>
</dbReference>
<dbReference type="InterPro" id="IPR001789">
    <property type="entry name" value="Sig_transdc_resp-reg_receiver"/>
</dbReference>
<dbReference type="PROSITE" id="PS00688">
    <property type="entry name" value="SIGMA54_INTERACT_3"/>
    <property type="match status" value="1"/>
</dbReference>
<proteinExistence type="predicted"/>
<dbReference type="FunFam" id="3.40.50.300:FF:000006">
    <property type="entry name" value="DNA-binding transcriptional regulator NtrC"/>
    <property type="match status" value="1"/>
</dbReference>
<dbReference type="SUPFAM" id="SSF46689">
    <property type="entry name" value="Homeodomain-like"/>
    <property type="match status" value="1"/>
</dbReference>
<gene>
    <name evidence="9" type="primary">zraR</name>
    <name evidence="9" type="ORF">SCFA_240023</name>
</gene>
<dbReference type="InterPro" id="IPR000014">
    <property type="entry name" value="PAS"/>
</dbReference>
<dbReference type="Gene3D" id="3.30.450.20">
    <property type="entry name" value="PAS domain"/>
    <property type="match status" value="1"/>
</dbReference>
<dbReference type="InterPro" id="IPR002197">
    <property type="entry name" value="HTH_Fis"/>
</dbReference>
<dbReference type="NCBIfam" id="TIGR00229">
    <property type="entry name" value="sensory_box"/>
    <property type="match status" value="1"/>
</dbReference>
<dbReference type="PANTHER" id="PTHR32071">
    <property type="entry name" value="TRANSCRIPTIONAL REGULATORY PROTEIN"/>
    <property type="match status" value="1"/>
</dbReference>
<protein>
    <submittedName>
        <fullName evidence="9">Transcriptional regulatory protein ZraR</fullName>
    </submittedName>
</protein>
<sequence>MRGARILIIDDEEGIRTTFCAFLAKEGYAPIAVPDYQKAMEALDGEPFDLVFADIMLGSYSGVEILKEIKARGCQCPVVMITGAPEIETAAASLRLGAFDYLAKPIRKELLVRVTKHALQHKALGDEKRIIEAEKERYRFHLEAIFRSVEDAIVTVDDNERIIQVNEASERICGLQMNEAAGEPCDSLRLFCDRKCLRVVKQALKTGQAVREYRIECRHPHRTNQEVVVNVSPLRDSTGRQIGAVMIIRDITRLSLLERELQERNQFHGIIGRNRRMQEIYDLLENLKDIDTTVLITGSSGTGKELVARAIHFGGARAAQPFVVVNCSALAENLLESELFGHVKGAFTGAIKDKTGRFQTADRGTIFLDEIGDISPRIQLKLLRFLETKEFERVGDSTPVKLDVQVITATNRDLKAQVARGEFREDLYYRLKVVEIKLPPLAARRDDIPLLVSHYVGVFNQRFGRQISGISPEVEKLFMEYRWPGNIRELIHTLEHAFVVCKRPLIELADLPPEIREHAMPADDHGKDAVLEKGRVMDALRQAGGNKAKAARILGISRQTIYRKLRDYNNDNPSR</sequence>
<dbReference type="SMART" id="SM00382">
    <property type="entry name" value="AAA"/>
    <property type="match status" value="1"/>
</dbReference>
<dbReference type="CDD" id="cd00009">
    <property type="entry name" value="AAA"/>
    <property type="match status" value="1"/>
</dbReference>
<dbReference type="Pfam" id="PF00989">
    <property type="entry name" value="PAS"/>
    <property type="match status" value="1"/>
</dbReference>
<dbReference type="Pfam" id="PF25601">
    <property type="entry name" value="AAA_lid_14"/>
    <property type="match status" value="1"/>
</dbReference>
<dbReference type="InterPro" id="IPR002078">
    <property type="entry name" value="Sigma_54_int"/>
</dbReference>
<dbReference type="PROSITE" id="PS50112">
    <property type="entry name" value="PAS"/>
    <property type="match status" value="1"/>
</dbReference>
<feature type="domain" description="PAC" evidence="8">
    <location>
        <begin position="213"/>
        <end position="263"/>
    </location>
</feature>
<dbReference type="InterPro" id="IPR011006">
    <property type="entry name" value="CheY-like_superfamily"/>
</dbReference>
<dbReference type="Gene3D" id="3.40.50.300">
    <property type="entry name" value="P-loop containing nucleotide triphosphate hydrolases"/>
    <property type="match status" value="1"/>
</dbReference>
<dbReference type="InterPro" id="IPR000700">
    <property type="entry name" value="PAS-assoc_C"/>
</dbReference>
<dbReference type="PROSITE" id="PS50110">
    <property type="entry name" value="RESPONSE_REGULATORY"/>
    <property type="match status" value="1"/>
</dbReference>